<organism evidence="1 2">
    <name type="scientific">Halorientalis persicus</name>
    <dbReference type="NCBI Taxonomy" id="1367881"/>
    <lineage>
        <taxon>Archaea</taxon>
        <taxon>Methanobacteriati</taxon>
        <taxon>Methanobacteriota</taxon>
        <taxon>Stenosarchaea group</taxon>
        <taxon>Halobacteria</taxon>
        <taxon>Halobacteriales</taxon>
        <taxon>Haloarculaceae</taxon>
        <taxon>Halorientalis</taxon>
    </lineage>
</organism>
<keyword evidence="2" id="KW-1185">Reference proteome</keyword>
<protein>
    <submittedName>
        <fullName evidence="1">Uncharacterized protein</fullName>
    </submittedName>
</protein>
<dbReference type="AlphaFoldDB" id="A0A1H8V795"/>
<gene>
    <name evidence="1" type="ORF">SAMN05216388_103413</name>
</gene>
<evidence type="ECO:0000313" key="2">
    <source>
        <dbReference type="Proteomes" id="UP000198775"/>
    </source>
</evidence>
<sequence>MAKSYQGVLTVSNQSMLASEKASTNFSKNIEGWESRSEPYETPIENMNKTRLELWMIKT</sequence>
<dbReference type="EMBL" id="FOCX01000034">
    <property type="protein sequence ID" value="SEP11342.1"/>
    <property type="molecule type" value="Genomic_DNA"/>
</dbReference>
<proteinExistence type="predicted"/>
<dbReference type="Proteomes" id="UP000198775">
    <property type="component" value="Unassembled WGS sequence"/>
</dbReference>
<reference evidence="2" key="1">
    <citation type="submission" date="2016-10" db="EMBL/GenBank/DDBJ databases">
        <authorList>
            <person name="Varghese N."/>
            <person name="Submissions S."/>
        </authorList>
    </citation>
    <scope>NUCLEOTIDE SEQUENCE [LARGE SCALE GENOMIC DNA]</scope>
    <source>
        <strain evidence="2">IBRC-M 10043</strain>
    </source>
</reference>
<accession>A0A1H8V795</accession>
<evidence type="ECO:0000313" key="1">
    <source>
        <dbReference type="EMBL" id="SEP11342.1"/>
    </source>
</evidence>
<name>A0A1H8V795_9EURY</name>